<accession>A0A1B4FQZ9</accession>
<reference evidence="1 2" key="1">
    <citation type="submission" date="2015-12" db="EMBL/GenBank/DDBJ databases">
        <title>Diversity of Burkholderia near neighbor genomes.</title>
        <authorList>
            <person name="Sahl J."/>
            <person name="Wagner D."/>
            <person name="Keim P."/>
        </authorList>
    </citation>
    <scope>NUCLEOTIDE SEQUENCE [LARGE SCALE GENOMIC DNA]</scope>
    <source>
        <strain evidence="1 2">BDU8</strain>
    </source>
</reference>
<dbReference type="InterPro" id="IPR006175">
    <property type="entry name" value="YjgF/YER057c/UK114"/>
</dbReference>
<dbReference type="Pfam" id="PF01042">
    <property type="entry name" value="Ribonuc_L-PSP"/>
    <property type="match status" value="1"/>
</dbReference>
<dbReference type="CDD" id="cd00448">
    <property type="entry name" value="YjgF_YER057c_UK114_family"/>
    <property type="match status" value="1"/>
</dbReference>
<gene>
    <name evidence="1" type="ORF">WS71_01195</name>
</gene>
<dbReference type="PANTHER" id="PTHR11803">
    <property type="entry name" value="2-IMINOBUTANOATE/2-IMINOPROPANOATE DEAMINASE RIDA"/>
    <property type="match status" value="1"/>
</dbReference>
<dbReference type="GO" id="GO:0019239">
    <property type="term" value="F:deaminase activity"/>
    <property type="evidence" value="ECO:0007669"/>
    <property type="project" value="TreeGrafter"/>
</dbReference>
<name>A0A1B4FQZ9_9BURK</name>
<evidence type="ECO:0000313" key="2">
    <source>
        <dbReference type="Proteomes" id="UP000067711"/>
    </source>
</evidence>
<dbReference type="EMBL" id="CP013388">
    <property type="protein sequence ID" value="AOJ06095.1"/>
    <property type="molecule type" value="Genomic_DNA"/>
</dbReference>
<dbReference type="SUPFAM" id="SSF55298">
    <property type="entry name" value="YjgF-like"/>
    <property type="match status" value="1"/>
</dbReference>
<protein>
    <submittedName>
        <fullName evidence="1">Enamine deaminase RidA</fullName>
    </submittedName>
</protein>
<dbReference type="AlphaFoldDB" id="A0A1B4FQZ9"/>
<organism evidence="1 2">
    <name type="scientific">Burkholderia mayonis</name>
    <dbReference type="NCBI Taxonomy" id="1385591"/>
    <lineage>
        <taxon>Bacteria</taxon>
        <taxon>Pseudomonadati</taxon>
        <taxon>Pseudomonadota</taxon>
        <taxon>Betaproteobacteria</taxon>
        <taxon>Burkholderiales</taxon>
        <taxon>Burkholderiaceae</taxon>
        <taxon>Burkholderia</taxon>
        <taxon>pseudomallei group</taxon>
    </lineage>
</organism>
<dbReference type="Proteomes" id="UP000067711">
    <property type="component" value="Chromosome 2"/>
</dbReference>
<sequence length="140" mass="14159">MTIFTAVHPAGHSRPIGKYSPAVSVPIGAGQRLLFISGQVATDADGAVLAPGDAGAQTEAVFERLARILDTAGGDLSALVNVVIYLRDIADFPAVSAVRNRVLGTPPPASTLVQVASLAEAGCVVEISGIAVIGEDGERG</sequence>
<dbReference type="PANTHER" id="PTHR11803:SF39">
    <property type="entry name" value="2-IMINOBUTANOATE_2-IMINOPROPANOATE DEAMINASE"/>
    <property type="match status" value="1"/>
</dbReference>
<dbReference type="GO" id="GO:0005829">
    <property type="term" value="C:cytosol"/>
    <property type="evidence" value="ECO:0007669"/>
    <property type="project" value="TreeGrafter"/>
</dbReference>
<evidence type="ECO:0000313" key="1">
    <source>
        <dbReference type="EMBL" id="AOJ06095.1"/>
    </source>
</evidence>
<proteinExistence type="predicted"/>
<dbReference type="Gene3D" id="3.30.1330.40">
    <property type="entry name" value="RutC-like"/>
    <property type="match status" value="1"/>
</dbReference>
<dbReference type="RefSeq" id="WP_066486195.1">
    <property type="nucleotide sequence ID" value="NZ_CP013388.1"/>
</dbReference>
<dbReference type="InterPro" id="IPR035959">
    <property type="entry name" value="RutC-like_sf"/>
</dbReference>